<name>A0A929B597_9PSEU</name>
<feature type="signal peptide" evidence="1">
    <location>
        <begin position="1"/>
        <end position="20"/>
    </location>
</feature>
<organism evidence="2 3">
    <name type="scientific">Saccharopolyspora montiporae</name>
    <dbReference type="NCBI Taxonomy" id="2781240"/>
    <lineage>
        <taxon>Bacteria</taxon>
        <taxon>Bacillati</taxon>
        <taxon>Actinomycetota</taxon>
        <taxon>Actinomycetes</taxon>
        <taxon>Pseudonocardiales</taxon>
        <taxon>Pseudonocardiaceae</taxon>
        <taxon>Saccharopolyspora</taxon>
    </lineage>
</organism>
<keyword evidence="1" id="KW-0732">Signal</keyword>
<comment type="caution">
    <text evidence="2">The sequence shown here is derived from an EMBL/GenBank/DDBJ whole genome shotgun (WGS) entry which is preliminary data.</text>
</comment>
<dbReference type="EMBL" id="JADEYC010000005">
    <property type="protein sequence ID" value="MBE9373442.1"/>
    <property type="molecule type" value="Genomic_DNA"/>
</dbReference>
<feature type="chain" id="PRO_5038416008" evidence="1">
    <location>
        <begin position="21"/>
        <end position="119"/>
    </location>
</feature>
<sequence length="119" mass="12869">MRRMTAGLALAAGIALSTLAPGIAAGEQRVPTAAPAAGCETGKMPDKDQSKYAKLFKNDFTNIRSGPNCDAVGQGQKSHRVDLHCYTTQWTYLRDVETNVEGWVRNDMLKKTPDAVCPT</sequence>
<gene>
    <name evidence="2" type="ORF">IQ251_03170</name>
</gene>
<accession>A0A929B597</accession>
<evidence type="ECO:0000313" key="2">
    <source>
        <dbReference type="EMBL" id="MBE9373442.1"/>
    </source>
</evidence>
<evidence type="ECO:0000313" key="3">
    <source>
        <dbReference type="Proteomes" id="UP000598360"/>
    </source>
</evidence>
<reference evidence="2" key="1">
    <citation type="submission" date="2020-10" db="EMBL/GenBank/DDBJ databases">
        <title>Diversity and distribution of actinomycetes associated with coral in the coast of Hainan.</title>
        <authorList>
            <person name="Li F."/>
        </authorList>
    </citation>
    <scope>NUCLEOTIDE SEQUENCE</scope>
    <source>
        <strain evidence="2">HNM0983</strain>
    </source>
</reference>
<dbReference type="RefSeq" id="WP_193926885.1">
    <property type="nucleotide sequence ID" value="NZ_JADEYC010000005.1"/>
</dbReference>
<dbReference type="AlphaFoldDB" id="A0A929B597"/>
<dbReference type="Proteomes" id="UP000598360">
    <property type="component" value="Unassembled WGS sequence"/>
</dbReference>
<evidence type="ECO:0000256" key="1">
    <source>
        <dbReference type="SAM" id="SignalP"/>
    </source>
</evidence>
<proteinExistence type="predicted"/>
<protein>
    <submittedName>
        <fullName evidence="2">SH3 domain-containing protein</fullName>
    </submittedName>
</protein>
<keyword evidence="3" id="KW-1185">Reference proteome</keyword>